<feature type="transmembrane region" description="Helical" evidence="1">
    <location>
        <begin position="78"/>
        <end position="102"/>
    </location>
</feature>
<accession>A0A9W4XF79</accession>
<proteinExistence type="predicted"/>
<sequence>MALEYSSSASNTIIHNEYHPGNIDQQMPLEETPSYNPDNTLIQFKMRPFVVTNMNNGNSNTLETVAAVRSSLDTSAKIGIGTGVGVGVLILIVTITAIVYLLRRLRIQKARLERSEKDPSPGRSDKRDSFLGSLGKQELQSNSLNELQEAEIGQIDSRSVIGSTGNLDRGVGEATAEMIGCEAATMAGSQTVHEMQDNFVPGEVIGDEYFRKFV</sequence>
<keyword evidence="1" id="KW-1133">Transmembrane helix</keyword>
<keyword evidence="1" id="KW-0472">Membrane</keyword>
<keyword evidence="1" id="KW-0812">Transmembrane</keyword>
<protein>
    <submittedName>
        <fullName evidence="2">Uncharacterized protein</fullName>
    </submittedName>
</protein>
<reference evidence="2" key="1">
    <citation type="submission" date="2023-01" db="EMBL/GenBank/DDBJ databases">
        <authorList>
            <person name="Van Ghelder C."/>
            <person name="Rancurel C."/>
        </authorList>
    </citation>
    <scope>NUCLEOTIDE SEQUENCE</scope>
    <source>
        <strain evidence="2">CNCM I-4278</strain>
    </source>
</reference>
<gene>
    <name evidence="2" type="ORF">PDIGIT_LOCUS2531</name>
</gene>
<organism evidence="2 3">
    <name type="scientific">Periconia digitata</name>
    <dbReference type="NCBI Taxonomy" id="1303443"/>
    <lineage>
        <taxon>Eukaryota</taxon>
        <taxon>Fungi</taxon>
        <taxon>Dikarya</taxon>
        <taxon>Ascomycota</taxon>
        <taxon>Pezizomycotina</taxon>
        <taxon>Dothideomycetes</taxon>
        <taxon>Pleosporomycetidae</taxon>
        <taxon>Pleosporales</taxon>
        <taxon>Massarineae</taxon>
        <taxon>Periconiaceae</taxon>
        <taxon>Periconia</taxon>
    </lineage>
</organism>
<evidence type="ECO:0000313" key="2">
    <source>
        <dbReference type="EMBL" id="CAI6292977.1"/>
    </source>
</evidence>
<dbReference type="EMBL" id="CAOQHR010000002">
    <property type="protein sequence ID" value="CAI6292977.1"/>
    <property type="molecule type" value="Genomic_DNA"/>
</dbReference>
<dbReference type="Proteomes" id="UP001152607">
    <property type="component" value="Unassembled WGS sequence"/>
</dbReference>
<dbReference type="AlphaFoldDB" id="A0A9W4XF79"/>
<keyword evidence="3" id="KW-1185">Reference proteome</keyword>
<name>A0A9W4XF79_9PLEO</name>
<evidence type="ECO:0000313" key="3">
    <source>
        <dbReference type="Proteomes" id="UP001152607"/>
    </source>
</evidence>
<comment type="caution">
    <text evidence="2">The sequence shown here is derived from an EMBL/GenBank/DDBJ whole genome shotgun (WGS) entry which is preliminary data.</text>
</comment>
<evidence type="ECO:0000256" key="1">
    <source>
        <dbReference type="SAM" id="Phobius"/>
    </source>
</evidence>